<evidence type="ECO:0000256" key="7">
    <source>
        <dbReference type="ARBA" id="ARBA00023027"/>
    </source>
</evidence>
<dbReference type="Pfam" id="PF01370">
    <property type="entry name" value="Epimerase"/>
    <property type="match status" value="1"/>
</dbReference>
<keyword evidence="7 10" id="KW-0520">NAD</keyword>
<evidence type="ECO:0000256" key="3">
    <source>
        <dbReference type="ARBA" id="ARBA00004947"/>
    </source>
</evidence>
<dbReference type="InterPro" id="IPR001509">
    <property type="entry name" value="Epimerase_deHydtase"/>
</dbReference>
<evidence type="ECO:0000313" key="13">
    <source>
        <dbReference type="Proteomes" id="UP001596456"/>
    </source>
</evidence>
<dbReference type="NCBIfam" id="TIGR01179">
    <property type="entry name" value="galE"/>
    <property type="match status" value="1"/>
</dbReference>
<comment type="similarity">
    <text evidence="4 10">Belongs to the NAD(P)-dependent epimerase/dehydratase family.</text>
</comment>
<gene>
    <name evidence="12" type="primary">galE</name>
    <name evidence="12" type="ORF">ACFQPS_12645</name>
</gene>
<comment type="catalytic activity">
    <reaction evidence="1 10">
        <text>UDP-alpha-D-glucose = UDP-alpha-D-galactose</text>
        <dbReference type="Rhea" id="RHEA:22168"/>
        <dbReference type="ChEBI" id="CHEBI:58885"/>
        <dbReference type="ChEBI" id="CHEBI:66914"/>
        <dbReference type="EC" id="5.1.3.2"/>
    </reaction>
</comment>
<accession>A0ABW2KXG2</accession>
<comment type="pathway">
    <text evidence="3 10">Carbohydrate metabolism; galactose metabolism.</text>
</comment>
<dbReference type="EC" id="5.1.3.2" evidence="5 10"/>
<comment type="caution">
    <text evidence="12">The sequence shown here is derived from an EMBL/GenBank/DDBJ whole genome shotgun (WGS) entry which is preliminary data.</text>
</comment>
<dbReference type="EMBL" id="JBHTCM010000010">
    <property type="protein sequence ID" value="MFC7334013.1"/>
    <property type="molecule type" value="Genomic_DNA"/>
</dbReference>
<keyword evidence="13" id="KW-1185">Reference proteome</keyword>
<dbReference type="PANTHER" id="PTHR43725">
    <property type="entry name" value="UDP-GLUCOSE 4-EPIMERASE"/>
    <property type="match status" value="1"/>
</dbReference>
<evidence type="ECO:0000256" key="4">
    <source>
        <dbReference type="ARBA" id="ARBA00007637"/>
    </source>
</evidence>
<dbReference type="Proteomes" id="UP001596456">
    <property type="component" value="Unassembled WGS sequence"/>
</dbReference>
<dbReference type="Gene3D" id="3.90.25.10">
    <property type="entry name" value="UDP-galactose 4-epimerase, domain 1"/>
    <property type="match status" value="1"/>
</dbReference>
<evidence type="ECO:0000256" key="5">
    <source>
        <dbReference type="ARBA" id="ARBA00013189"/>
    </source>
</evidence>
<dbReference type="InterPro" id="IPR005886">
    <property type="entry name" value="UDP_G4E"/>
</dbReference>
<dbReference type="SUPFAM" id="SSF51735">
    <property type="entry name" value="NAD(P)-binding Rossmann-fold domains"/>
    <property type="match status" value="1"/>
</dbReference>
<evidence type="ECO:0000259" key="11">
    <source>
        <dbReference type="Pfam" id="PF01370"/>
    </source>
</evidence>
<dbReference type="PANTHER" id="PTHR43725:SF53">
    <property type="entry name" value="UDP-ARABINOSE 4-EPIMERASE 1"/>
    <property type="match status" value="1"/>
</dbReference>
<comment type="subunit">
    <text evidence="10">Homodimer.</text>
</comment>
<dbReference type="RefSeq" id="WP_377359475.1">
    <property type="nucleotide sequence ID" value="NZ_JBHTCM010000010.1"/>
</dbReference>
<keyword evidence="9 10" id="KW-0119">Carbohydrate metabolism</keyword>
<evidence type="ECO:0000256" key="2">
    <source>
        <dbReference type="ARBA" id="ARBA00001911"/>
    </source>
</evidence>
<evidence type="ECO:0000256" key="10">
    <source>
        <dbReference type="RuleBase" id="RU366046"/>
    </source>
</evidence>
<organism evidence="12 13">
    <name type="scientific">Rhodocista pekingensis</name>
    <dbReference type="NCBI Taxonomy" id="201185"/>
    <lineage>
        <taxon>Bacteria</taxon>
        <taxon>Pseudomonadati</taxon>
        <taxon>Pseudomonadota</taxon>
        <taxon>Alphaproteobacteria</taxon>
        <taxon>Rhodospirillales</taxon>
        <taxon>Azospirillaceae</taxon>
        <taxon>Rhodocista</taxon>
    </lineage>
</organism>
<protein>
    <recommendedName>
        <fullName evidence="6 10">UDP-glucose 4-epimerase</fullName>
        <ecNumber evidence="5 10">5.1.3.2</ecNumber>
    </recommendedName>
</protein>
<evidence type="ECO:0000256" key="6">
    <source>
        <dbReference type="ARBA" id="ARBA00018569"/>
    </source>
</evidence>
<dbReference type="InterPro" id="IPR036291">
    <property type="entry name" value="NAD(P)-bd_dom_sf"/>
</dbReference>
<reference evidence="13" key="1">
    <citation type="journal article" date="2019" name="Int. J. Syst. Evol. Microbiol.">
        <title>The Global Catalogue of Microorganisms (GCM) 10K type strain sequencing project: providing services to taxonomists for standard genome sequencing and annotation.</title>
        <authorList>
            <consortium name="The Broad Institute Genomics Platform"/>
            <consortium name="The Broad Institute Genome Sequencing Center for Infectious Disease"/>
            <person name="Wu L."/>
            <person name="Ma J."/>
        </authorList>
    </citation>
    <scope>NUCLEOTIDE SEQUENCE [LARGE SCALE GENOMIC DNA]</scope>
    <source>
        <strain evidence="13">CGMCC 1.16275</strain>
    </source>
</reference>
<evidence type="ECO:0000256" key="9">
    <source>
        <dbReference type="ARBA" id="ARBA00023277"/>
    </source>
</evidence>
<comment type="cofactor">
    <cofactor evidence="2 10">
        <name>NAD(+)</name>
        <dbReference type="ChEBI" id="CHEBI:57540"/>
    </cofactor>
</comment>
<name>A0ABW2KXG2_9PROT</name>
<evidence type="ECO:0000313" key="12">
    <source>
        <dbReference type="EMBL" id="MFC7334013.1"/>
    </source>
</evidence>
<dbReference type="GO" id="GO:0003978">
    <property type="term" value="F:UDP-glucose 4-epimerase activity"/>
    <property type="evidence" value="ECO:0007669"/>
    <property type="project" value="UniProtKB-EC"/>
</dbReference>
<feature type="domain" description="NAD-dependent epimerase/dehydratase" evidence="11">
    <location>
        <begin position="4"/>
        <end position="250"/>
    </location>
</feature>
<sequence>MRTVLVTGGAGYVGSHTCKLLAASGYRPVVYDNLSRGQRAAVRWGPLVVGDLTDRARLDEAFAAWQPSAVIHFAALTYVGESVEKPALYHHVNVGGSRTLVEAATAAGVDRLVFSSTAAVYGTPLRTPIAEDHPLRPINPYGETKLRVEELLAAAAPRLRSVALRYFNAAGADPEGEIGEDHEPETHAIPLAIQAVLGERREFRIFGTDYPTPDGTAVRDYVHVMDLAQAHLLALEHLERGGAGTQVNLGTGSGTSVAELLRAVARAAGRPVPSVTAPRRAGDPPVLVADGRRARELLGWQPRFDSLDAIVETAWQWHTGALRRRRAA</sequence>
<dbReference type="CDD" id="cd05247">
    <property type="entry name" value="UDP_G4E_1_SDR_e"/>
    <property type="match status" value="1"/>
</dbReference>
<keyword evidence="8 10" id="KW-0413">Isomerase</keyword>
<evidence type="ECO:0000256" key="8">
    <source>
        <dbReference type="ARBA" id="ARBA00023235"/>
    </source>
</evidence>
<proteinExistence type="inferred from homology"/>
<evidence type="ECO:0000256" key="1">
    <source>
        <dbReference type="ARBA" id="ARBA00000083"/>
    </source>
</evidence>
<dbReference type="Gene3D" id="3.40.50.720">
    <property type="entry name" value="NAD(P)-binding Rossmann-like Domain"/>
    <property type="match status" value="1"/>
</dbReference>